<dbReference type="CDD" id="cd14014">
    <property type="entry name" value="STKc_PknB_like"/>
    <property type="match status" value="1"/>
</dbReference>
<dbReference type="SUPFAM" id="SSF50978">
    <property type="entry name" value="WD40 repeat-like"/>
    <property type="match status" value="2"/>
</dbReference>
<feature type="repeat" description="WD" evidence="9">
    <location>
        <begin position="758"/>
        <end position="799"/>
    </location>
</feature>
<dbReference type="InterPro" id="IPR015943">
    <property type="entry name" value="WD40/YVTN_repeat-like_dom_sf"/>
</dbReference>
<keyword evidence="7 11" id="KW-0418">Kinase</keyword>
<evidence type="ECO:0000256" key="6">
    <source>
        <dbReference type="ARBA" id="ARBA00022741"/>
    </source>
</evidence>
<dbReference type="OrthoDB" id="500858at2"/>
<dbReference type="EC" id="2.7.11.1" evidence="1"/>
<dbReference type="PROSITE" id="PS50294">
    <property type="entry name" value="WD_REPEATS_REGION"/>
    <property type="match status" value="3"/>
</dbReference>
<dbReference type="InterPro" id="IPR036322">
    <property type="entry name" value="WD40_repeat_dom_sf"/>
</dbReference>
<feature type="repeat" description="WD" evidence="9">
    <location>
        <begin position="886"/>
        <end position="927"/>
    </location>
</feature>
<accession>A0A518FUR5</accession>
<keyword evidence="5" id="KW-0677">Repeat</keyword>
<dbReference type="InterPro" id="IPR011009">
    <property type="entry name" value="Kinase-like_dom_sf"/>
</dbReference>
<feature type="domain" description="Protein kinase" evidence="10">
    <location>
        <begin position="102"/>
        <end position="374"/>
    </location>
</feature>
<dbReference type="EMBL" id="CP036317">
    <property type="protein sequence ID" value="QDV20025.1"/>
    <property type="molecule type" value="Genomic_DNA"/>
</dbReference>
<evidence type="ECO:0000256" key="3">
    <source>
        <dbReference type="ARBA" id="ARBA00022574"/>
    </source>
</evidence>
<dbReference type="GO" id="GO:0005524">
    <property type="term" value="F:ATP binding"/>
    <property type="evidence" value="ECO:0007669"/>
    <property type="project" value="UniProtKB-KW"/>
</dbReference>
<evidence type="ECO:0000313" key="12">
    <source>
        <dbReference type="Proteomes" id="UP000320839"/>
    </source>
</evidence>
<dbReference type="SUPFAM" id="SSF56112">
    <property type="entry name" value="Protein kinase-like (PK-like)"/>
    <property type="match status" value="1"/>
</dbReference>
<dbReference type="Pfam" id="PF00069">
    <property type="entry name" value="Pkinase"/>
    <property type="match status" value="1"/>
</dbReference>
<dbReference type="PROSITE" id="PS00108">
    <property type="entry name" value="PROTEIN_KINASE_ST"/>
    <property type="match status" value="1"/>
</dbReference>
<evidence type="ECO:0000256" key="5">
    <source>
        <dbReference type="ARBA" id="ARBA00022737"/>
    </source>
</evidence>
<dbReference type="SMART" id="SM00220">
    <property type="entry name" value="S_TKc"/>
    <property type="match status" value="1"/>
</dbReference>
<reference evidence="11 12" key="1">
    <citation type="submission" date="2019-02" db="EMBL/GenBank/DDBJ databases">
        <title>Deep-cultivation of Planctomycetes and their phenomic and genomic characterization uncovers novel biology.</title>
        <authorList>
            <person name="Wiegand S."/>
            <person name="Jogler M."/>
            <person name="Boedeker C."/>
            <person name="Pinto D."/>
            <person name="Vollmers J."/>
            <person name="Rivas-Marin E."/>
            <person name="Kohn T."/>
            <person name="Peeters S.H."/>
            <person name="Heuer A."/>
            <person name="Rast P."/>
            <person name="Oberbeckmann S."/>
            <person name="Bunk B."/>
            <person name="Jeske O."/>
            <person name="Meyerdierks A."/>
            <person name="Storesund J.E."/>
            <person name="Kallscheuer N."/>
            <person name="Luecker S."/>
            <person name="Lage O.M."/>
            <person name="Pohl T."/>
            <person name="Merkel B.J."/>
            <person name="Hornburger P."/>
            <person name="Mueller R.-W."/>
            <person name="Bruemmer F."/>
            <person name="Labrenz M."/>
            <person name="Spormann A.M."/>
            <person name="Op den Camp H."/>
            <person name="Overmann J."/>
            <person name="Amann R."/>
            <person name="Jetten M.S.M."/>
            <person name="Mascher T."/>
            <person name="Medema M.H."/>
            <person name="Devos D.P."/>
            <person name="Kaster A.-K."/>
            <person name="Ovreas L."/>
            <person name="Rohde M."/>
            <person name="Galperin M.Y."/>
            <person name="Jogler C."/>
        </authorList>
    </citation>
    <scope>NUCLEOTIDE SEQUENCE [LARGE SCALE GENOMIC DNA]</scope>
    <source>
        <strain evidence="11 12">Pan153</strain>
    </source>
</reference>
<keyword evidence="4 11" id="KW-0808">Transferase</keyword>
<evidence type="ECO:0000256" key="2">
    <source>
        <dbReference type="ARBA" id="ARBA00022527"/>
    </source>
</evidence>
<feature type="repeat" description="WD" evidence="9">
    <location>
        <begin position="586"/>
        <end position="627"/>
    </location>
</feature>
<dbReference type="AlphaFoldDB" id="A0A518FUR5"/>
<dbReference type="PROSITE" id="PS50082">
    <property type="entry name" value="WD_REPEATS_2"/>
    <property type="match status" value="7"/>
</dbReference>
<protein>
    <recommendedName>
        <fullName evidence="1">non-specific serine/threonine protein kinase</fullName>
        <ecNumber evidence="1">2.7.11.1</ecNumber>
    </recommendedName>
</protein>
<gene>
    <name evidence="11" type="primary">prkC_19</name>
    <name evidence="11" type="ORF">Pan153_46940</name>
</gene>
<organism evidence="11 12">
    <name type="scientific">Gimesia panareensis</name>
    <dbReference type="NCBI Taxonomy" id="2527978"/>
    <lineage>
        <taxon>Bacteria</taxon>
        <taxon>Pseudomonadati</taxon>
        <taxon>Planctomycetota</taxon>
        <taxon>Planctomycetia</taxon>
        <taxon>Planctomycetales</taxon>
        <taxon>Planctomycetaceae</taxon>
        <taxon>Gimesia</taxon>
    </lineage>
</organism>
<evidence type="ECO:0000259" key="10">
    <source>
        <dbReference type="PROSITE" id="PS50011"/>
    </source>
</evidence>
<keyword evidence="3 9" id="KW-0853">WD repeat</keyword>
<feature type="repeat" description="WD" evidence="9">
    <location>
        <begin position="628"/>
        <end position="669"/>
    </location>
</feature>
<feature type="repeat" description="WD" evidence="9">
    <location>
        <begin position="679"/>
        <end position="701"/>
    </location>
</feature>
<dbReference type="FunFam" id="1.10.510.10:FF:000021">
    <property type="entry name" value="Serine/threonine protein kinase"/>
    <property type="match status" value="1"/>
</dbReference>
<dbReference type="InterPro" id="IPR008271">
    <property type="entry name" value="Ser/Thr_kinase_AS"/>
</dbReference>
<keyword evidence="2" id="KW-0723">Serine/threonine-protein kinase</keyword>
<dbReference type="PROSITE" id="PS50011">
    <property type="entry name" value="PROTEIN_KINASE_DOM"/>
    <property type="match status" value="1"/>
</dbReference>
<dbReference type="InterPro" id="IPR050505">
    <property type="entry name" value="WDR55/POC1"/>
</dbReference>
<dbReference type="InterPro" id="IPR000719">
    <property type="entry name" value="Prot_kinase_dom"/>
</dbReference>
<feature type="repeat" description="WD" evidence="9">
    <location>
        <begin position="1090"/>
        <end position="1120"/>
    </location>
</feature>
<proteinExistence type="predicted"/>
<feature type="repeat" description="WD" evidence="9">
    <location>
        <begin position="1060"/>
        <end position="1089"/>
    </location>
</feature>
<sequence length="1180" mass="128971">MNEHEIFFNAIEIDDLKERAAYLDDACSGNPELRQQIDRLLEAHEHTGEFLDVPVLQQLGGQTGLDASGDTCIDQSSASGEIDLSFLLPSSQPDSIGRLLHYEIRQVIGHGGCGIVLKAFDEKLERTVAIKVMAPELAATSPARKRFLREARATAAIRHENVVSIYAVEEQPLPFLVMEYIAGETLQQRLDRTGPLELREILKIGQQVASGLAAAHARGLIHRDIKPGNILLEEGTDHLKITDFGLARTADDASVTQSGVIAGTPLYMSPEQAQALEIDPRSDLFSLGSVLYVMCSGRPPFRAATSIAVLRRVVEDQPRPIQQIIPEIPVWLVEIISRLHAKHPEDRFHSAQEVSALLASCLSELNQQEEHVELPADILAQIPRTELEPGDQKSGEASADETVSLQTAVTDPARSIRQNWTVAVMVVLVLMVGLGITEATGVSHVSRTFIHFFSPEGTLIVEVDDPGVSVTLDGEELVITGTGAKEIRLQPGQYRLQANKGDKVVSQELITITTNDRKLVRISRAGIEKPVQPAETSAQRTFLPKPASWLASLRRDQISPAALAYVGNGDPERAPQSLVGVLGNPEPIHTTSVFSLAYSPDGKYLASASADQTILLRVAETGRVIRALRGHTAPVNYVAFLPDSKTLVSGSTEGTVNLWSVDEERTPTTINLKIQQMRMAVSPDGRFLAAGGSDGKVKLWKWSQWDQPIELTALHDTFLGAITFSSDGNLLACGWGGWKPESPIAVYQTADGTLKQSLPGNKVCVTSLAFSPDSKLLVSTGRDDFQKLWNLTTGEATKLEHAGLYYVCFSPDGSKIAMIGHFGVMIYDLETRSYLKGLESLNYRTFRGRYSLVFSPDGQTLAIGDSWGALHLFDTDTWQLKQSSLTGGHHSAIMQLAVSSDGETLFTKGLDKSLRRWDLSDSGKPEIIQIFQRPGNMLSCSAHGATCVAGDYPTVTWDVPSGRKMAELPDYLVKLLCSPDGKSVATITRGDNMIKLWNAQSGQEVHRFLLPDQSWYYPVFSDDSRLLAAVSRGGQALIWDVNTGEKLAAWKAGSGACATFDPSGKQLVIGQHDGNIVFWDRTSQTEIRRFSAHTTPVEKLKFTPDGRILLSSAFEGVIQLRHPEHPRPFQMIRVGLEVPEPDWGAFAPVVFDLDPSGQYLFASGATPVVEIHRLPQDSAP</sequence>
<keyword evidence="6" id="KW-0547">Nucleotide-binding</keyword>
<evidence type="ECO:0000256" key="9">
    <source>
        <dbReference type="PROSITE-ProRule" id="PRU00221"/>
    </source>
</evidence>
<dbReference type="CDD" id="cd00200">
    <property type="entry name" value="WD40"/>
    <property type="match status" value="1"/>
</dbReference>
<dbReference type="Gene3D" id="2.130.10.10">
    <property type="entry name" value="YVTN repeat-like/Quinoprotein amine dehydrogenase"/>
    <property type="match status" value="4"/>
</dbReference>
<dbReference type="PANTHER" id="PTHR44019:SF8">
    <property type="entry name" value="POC1 CENTRIOLAR PROTEIN HOMOLOG"/>
    <property type="match status" value="1"/>
</dbReference>
<dbReference type="Gene3D" id="1.10.510.10">
    <property type="entry name" value="Transferase(Phosphotransferase) domain 1"/>
    <property type="match status" value="1"/>
</dbReference>
<keyword evidence="8" id="KW-0067">ATP-binding</keyword>
<dbReference type="RefSeq" id="WP_145457999.1">
    <property type="nucleotide sequence ID" value="NZ_CP036317.1"/>
</dbReference>
<evidence type="ECO:0000256" key="8">
    <source>
        <dbReference type="ARBA" id="ARBA00022840"/>
    </source>
</evidence>
<dbReference type="Pfam" id="PF00400">
    <property type="entry name" value="WD40"/>
    <property type="match status" value="6"/>
</dbReference>
<evidence type="ECO:0000256" key="1">
    <source>
        <dbReference type="ARBA" id="ARBA00012513"/>
    </source>
</evidence>
<evidence type="ECO:0000256" key="7">
    <source>
        <dbReference type="ARBA" id="ARBA00022777"/>
    </source>
</evidence>
<dbReference type="PANTHER" id="PTHR44019">
    <property type="entry name" value="WD REPEAT-CONTAINING PROTEIN 55"/>
    <property type="match status" value="1"/>
</dbReference>
<evidence type="ECO:0000256" key="4">
    <source>
        <dbReference type="ARBA" id="ARBA00022679"/>
    </source>
</evidence>
<evidence type="ECO:0000313" key="11">
    <source>
        <dbReference type="EMBL" id="QDV20025.1"/>
    </source>
</evidence>
<name>A0A518FUR5_9PLAN</name>
<dbReference type="GO" id="GO:0004674">
    <property type="term" value="F:protein serine/threonine kinase activity"/>
    <property type="evidence" value="ECO:0007669"/>
    <property type="project" value="UniProtKB-KW"/>
</dbReference>
<dbReference type="Gene3D" id="3.30.200.20">
    <property type="entry name" value="Phosphorylase Kinase, domain 1"/>
    <property type="match status" value="1"/>
</dbReference>
<dbReference type="Proteomes" id="UP000320839">
    <property type="component" value="Chromosome"/>
</dbReference>
<dbReference type="SMART" id="SM00320">
    <property type="entry name" value="WD40"/>
    <property type="match status" value="11"/>
</dbReference>
<dbReference type="InterPro" id="IPR001680">
    <property type="entry name" value="WD40_rpt"/>
</dbReference>